<reference evidence="1" key="1">
    <citation type="submission" date="2022-05" db="EMBL/GenBank/DDBJ databases">
        <title>Comparative genomics of Staphylococcus equorum isolates.</title>
        <authorList>
            <person name="Luelf R.H."/>
        </authorList>
    </citation>
    <scope>NUCLEOTIDE SEQUENCE</scope>
    <source>
        <strain evidence="1">TMW 2.2343</strain>
    </source>
</reference>
<name>A0A9X4R2V6_9STAP</name>
<evidence type="ECO:0000313" key="2">
    <source>
        <dbReference type="Proteomes" id="UP001152302"/>
    </source>
</evidence>
<dbReference type="AlphaFoldDB" id="A0A9X4R2V6"/>
<dbReference type="RefSeq" id="WP_277595828.1">
    <property type="nucleotide sequence ID" value="NZ_JAMBPX010000011.1"/>
</dbReference>
<evidence type="ECO:0000313" key="1">
    <source>
        <dbReference type="EMBL" id="MDG0860309.1"/>
    </source>
</evidence>
<dbReference type="Proteomes" id="UP001152302">
    <property type="component" value="Unassembled WGS sequence"/>
</dbReference>
<sequence>MFENFIITNHVVDRYLERIGSKNKDVMKRIKRDLHYTKVKRIVNCGNYRYVFTLNSKEFIFIYDRGKWILNTVIKRSRQNADKAIQDRLRSV</sequence>
<dbReference type="EMBL" id="JAMBPX010000011">
    <property type="protein sequence ID" value="MDG0860309.1"/>
    <property type="molecule type" value="Genomic_DNA"/>
</dbReference>
<protein>
    <submittedName>
        <fullName evidence="1">Uncharacterized protein</fullName>
    </submittedName>
</protein>
<accession>A0A9X4R2V6</accession>
<gene>
    <name evidence="1" type="ORF">M4L21_13325</name>
</gene>
<proteinExistence type="predicted"/>
<organism evidence="1 2">
    <name type="scientific">Staphylococcus equorum</name>
    <dbReference type="NCBI Taxonomy" id="246432"/>
    <lineage>
        <taxon>Bacteria</taxon>
        <taxon>Bacillati</taxon>
        <taxon>Bacillota</taxon>
        <taxon>Bacilli</taxon>
        <taxon>Bacillales</taxon>
        <taxon>Staphylococcaceae</taxon>
        <taxon>Staphylococcus</taxon>
    </lineage>
</organism>
<comment type="caution">
    <text evidence="1">The sequence shown here is derived from an EMBL/GenBank/DDBJ whole genome shotgun (WGS) entry which is preliminary data.</text>
</comment>